<feature type="region of interest" description="Disordered" evidence="3">
    <location>
        <begin position="178"/>
        <end position="201"/>
    </location>
</feature>
<dbReference type="GO" id="GO:0003712">
    <property type="term" value="F:transcription coregulator activity"/>
    <property type="evidence" value="ECO:0007669"/>
    <property type="project" value="TreeGrafter"/>
</dbReference>
<dbReference type="InterPro" id="IPR031870">
    <property type="entry name" value="ATF7IP_BD"/>
</dbReference>
<dbReference type="VEuPathDB" id="HostDB:GeneID_118656462"/>
<evidence type="ECO:0000256" key="2">
    <source>
        <dbReference type="ARBA" id="ARBA00023242"/>
    </source>
</evidence>
<keyword evidence="7" id="KW-1185">Reference proteome</keyword>
<organism evidence="6 7">
    <name type="scientific">Myotis myotis</name>
    <name type="common">Greater mouse-eared bat</name>
    <name type="synonym">Vespertilio myotis</name>
    <dbReference type="NCBI Taxonomy" id="51298"/>
    <lineage>
        <taxon>Eukaryota</taxon>
        <taxon>Metazoa</taxon>
        <taxon>Chordata</taxon>
        <taxon>Craniata</taxon>
        <taxon>Vertebrata</taxon>
        <taxon>Euteleostomi</taxon>
        <taxon>Mammalia</taxon>
        <taxon>Eutheria</taxon>
        <taxon>Laurasiatheria</taxon>
        <taxon>Chiroptera</taxon>
        <taxon>Yangochiroptera</taxon>
        <taxon>Vespertilionidae</taxon>
        <taxon>Myotis</taxon>
    </lineage>
</organism>
<dbReference type="EMBL" id="JABWUV010000005">
    <property type="protein sequence ID" value="KAF6354316.1"/>
    <property type="molecule type" value="Genomic_DNA"/>
</dbReference>
<evidence type="ECO:0000256" key="3">
    <source>
        <dbReference type="SAM" id="MobiDB-lite"/>
    </source>
</evidence>
<evidence type="ECO:0000313" key="6">
    <source>
        <dbReference type="EMBL" id="KAF6354316.1"/>
    </source>
</evidence>
<reference evidence="6 7" key="1">
    <citation type="journal article" date="2020" name="Nature">
        <title>Six reference-quality genomes reveal evolution of bat adaptations.</title>
        <authorList>
            <person name="Jebb D."/>
            <person name="Huang Z."/>
            <person name="Pippel M."/>
            <person name="Hughes G.M."/>
            <person name="Lavrichenko K."/>
            <person name="Devanna P."/>
            <person name="Winkler S."/>
            <person name="Jermiin L.S."/>
            <person name="Skirmuntt E.C."/>
            <person name="Katzourakis A."/>
            <person name="Burkitt-Gray L."/>
            <person name="Ray D.A."/>
            <person name="Sullivan K.A.M."/>
            <person name="Roscito J.G."/>
            <person name="Kirilenko B.M."/>
            <person name="Davalos L.M."/>
            <person name="Corthals A.P."/>
            <person name="Power M.L."/>
            <person name="Jones G."/>
            <person name="Ransome R.D."/>
            <person name="Dechmann D.K.N."/>
            <person name="Locatelli A.G."/>
            <person name="Puechmaille S.J."/>
            <person name="Fedrigo O."/>
            <person name="Jarvis E.D."/>
            <person name="Hiller M."/>
            <person name="Vernes S.C."/>
            <person name="Myers E.W."/>
            <person name="Teeling E.C."/>
        </authorList>
    </citation>
    <scope>NUCLEOTIDE SEQUENCE [LARGE SCALE GENOMIC DNA]</scope>
    <source>
        <strain evidence="6">MMyoMyo1</strain>
        <tissue evidence="6">Flight muscle</tissue>
    </source>
</reference>
<comment type="caution">
    <text evidence="6">The sequence shown here is derived from an EMBL/GenBank/DDBJ whole genome shotgun (WGS) entry which is preliminary data.</text>
</comment>
<dbReference type="GO" id="GO:0006355">
    <property type="term" value="P:regulation of DNA-templated transcription"/>
    <property type="evidence" value="ECO:0007669"/>
    <property type="project" value="TreeGrafter"/>
</dbReference>
<dbReference type="GO" id="GO:0005634">
    <property type="term" value="C:nucleus"/>
    <property type="evidence" value="ECO:0007669"/>
    <property type="project" value="UniProtKB-SubCell"/>
</dbReference>
<keyword evidence="2" id="KW-0539">Nucleus</keyword>
<accession>A0A7J7XY41</accession>
<evidence type="ECO:0000313" key="7">
    <source>
        <dbReference type="Proteomes" id="UP000527355"/>
    </source>
</evidence>
<feature type="domain" description="Activating transcription factor 7-interacting protein Fn3" evidence="5">
    <location>
        <begin position="344"/>
        <end position="442"/>
    </location>
</feature>
<evidence type="ECO:0000259" key="4">
    <source>
        <dbReference type="Pfam" id="PF16788"/>
    </source>
</evidence>
<dbReference type="Pfam" id="PF16788">
    <property type="entry name" value="ATF7IP_BD"/>
    <property type="match status" value="1"/>
</dbReference>
<protein>
    <submittedName>
        <fullName evidence="6">Activating transcription factor 7 interacting protein 2</fullName>
    </submittedName>
</protein>
<dbReference type="PANTHER" id="PTHR23210:SF23">
    <property type="entry name" value="ACTIVATING TRANSCRIPTION FACTOR 7-INTERACTING PROTEIN 2"/>
    <property type="match status" value="1"/>
</dbReference>
<name>A0A7J7XY41_MYOMY</name>
<gene>
    <name evidence="6" type="ORF">mMyoMyo1_001138</name>
</gene>
<proteinExistence type="predicted"/>
<feature type="domain" description="ATF7-interacting protein protein binding" evidence="4">
    <location>
        <begin position="61"/>
        <end position="268"/>
    </location>
</feature>
<evidence type="ECO:0000256" key="1">
    <source>
        <dbReference type="ARBA" id="ARBA00004123"/>
    </source>
</evidence>
<sequence length="452" mass="50848">MASPDRSKRKILKAKKTMPASCRKQIEILHKSKNVEAQKTAAIGNNVSSHNHKKRMFSENKENVKRLKTSEQINENFCVALEKQTAFLEQVKHLIQQEICSIHYKLFDNKLRELTERIGKTQCRNKHEAIADELFAKIAQLHRRIKKVLLSERNCLEPNMTSSNTSFKVVNSETLNLDKNPVNSLDERKAPVNSRPSNPSEKAIEKIDLSQDHDEAVSESNDDVVLISVENPNLTTPITSNLTDTGKITSGNFNSSNAVTEVMAVEEKSLDFVIDLTKEGLSNCNTESSVSMLESYMKSVSISKETTPMAQNETQVPESFEHLPPLPAPPQSLLNPVDKVRDTLPPQKTELKVKRVLRPRGIALTWNIAKINPKCAPVESYHLFLCHENPGIKLIWKKVGEIKALPLPMACTLSQFLASNRYYFALQSKDIFGRYGPFCDIKAIPGFSDILT</sequence>
<dbReference type="PANTHER" id="PTHR23210">
    <property type="entry name" value="ACTIVATING TRANSCRIPTION FACTOR 7 INTERACTING PROTEIN"/>
    <property type="match status" value="1"/>
</dbReference>
<dbReference type="InterPro" id="IPR026085">
    <property type="entry name" value="ATF7-int"/>
</dbReference>
<dbReference type="Pfam" id="PF16794">
    <property type="entry name" value="fn3_4"/>
    <property type="match status" value="1"/>
</dbReference>
<comment type="subcellular location">
    <subcellularLocation>
        <location evidence="1">Nucleus</location>
    </subcellularLocation>
</comment>
<dbReference type="Proteomes" id="UP000527355">
    <property type="component" value="Unassembled WGS sequence"/>
</dbReference>
<dbReference type="InterPro" id="IPR056565">
    <property type="entry name" value="Fn3_ATF7IP"/>
</dbReference>
<evidence type="ECO:0000259" key="5">
    <source>
        <dbReference type="Pfam" id="PF16794"/>
    </source>
</evidence>
<dbReference type="AlphaFoldDB" id="A0A7J7XY41"/>
<dbReference type="GO" id="GO:0005667">
    <property type="term" value="C:transcription regulator complex"/>
    <property type="evidence" value="ECO:0007669"/>
    <property type="project" value="TreeGrafter"/>
</dbReference>